<dbReference type="Proteomes" id="UP000197290">
    <property type="component" value="Unassembled WGS sequence"/>
</dbReference>
<dbReference type="EMBL" id="NBBI01000002">
    <property type="protein sequence ID" value="OWK31571.1"/>
    <property type="molecule type" value="Genomic_DNA"/>
</dbReference>
<dbReference type="RefSeq" id="WP_169716245.1">
    <property type="nucleotide sequence ID" value="NZ_NBBI01000002.1"/>
</dbReference>
<keyword evidence="3" id="KW-1185">Reference proteome</keyword>
<comment type="caution">
    <text evidence="2">The sequence shown here is derived from an EMBL/GenBank/DDBJ whole genome shotgun (WGS) entry which is preliminary data.</text>
</comment>
<feature type="transmembrane region" description="Helical" evidence="1">
    <location>
        <begin position="15"/>
        <end position="48"/>
    </location>
</feature>
<organism evidence="2 3">
    <name type="scientific">Sphingomonas dokdonensis</name>
    <dbReference type="NCBI Taxonomy" id="344880"/>
    <lineage>
        <taxon>Bacteria</taxon>
        <taxon>Pseudomonadati</taxon>
        <taxon>Pseudomonadota</taxon>
        <taxon>Alphaproteobacteria</taxon>
        <taxon>Sphingomonadales</taxon>
        <taxon>Sphingomonadaceae</taxon>
        <taxon>Sphingomonas</taxon>
    </lineage>
</organism>
<sequence length="58" mass="6276">MIHLSVAIGRFVEALFYAILRVAGVVTGIVLLIAVTGLILFLTARWLIARGGRKTPRA</sequence>
<dbReference type="AlphaFoldDB" id="A0A245ZPA4"/>
<reference evidence="2 3" key="1">
    <citation type="submission" date="2017-03" db="EMBL/GenBank/DDBJ databases">
        <title>Genome sequence of Sphingomonas dokdonensis DSM 21029.</title>
        <authorList>
            <person name="Poehlein A."/>
            <person name="Wuebbeler J.H."/>
            <person name="Steinbuechel A."/>
            <person name="Daniel R."/>
        </authorList>
    </citation>
    <scope>NUCLEOTIDE SEQUENCE [LARGE SCALE GENOMIC DNA]</scope>
    <source>
        <strain evidence="2 3">DSM 21029</strain>
    </source>
</reference>
<gene>
    <name evidence="2" type="ORF">SPDO_15810</name>
</gene>
<evidence type="ECO:0000313" key="2">
    <source>
        <dbReference type="EMBL" id="OWK31571.1"/>
    </source>
</evidence>
<keyword evidence="1" id="KW-1133">Transmembrane helix</keyword>
<evidence type="ECO:0000256" key="1">
    <source>
        <dbReference type="SAM" id="Phobius"/>
    </source>
</evidence>
<name>A0A245ZPA4_9SPHN</name>
<proteinExistence type="predicted"/>
<keyword evidence="1" id="KW-0472">Membrane</keyword>
<protein>
    <submittedName>
        <fullName evidence="2">Uncharacterized protein</fullName>
    </submittedName>
</protein>
<keyword evidence="1" id="KW-0812">Transmembrane</keyword>
<evidence type="ECO:0000313" key="3">
    <source>
        <dbReference type="Proteomes" id="UP000197290"/>
    </source>
</evidence>
<accession>A0A245ZPA4</accession>